<protein>
    <submittedName>
        <fullName evidence="2">DUF3365 domain-containing protein</fullName>
    </submittedName>
</protein>
<evidence type="ECO:0000313" key="2">
    <source>
        <dbReference type="EMBL" id="QGQ22111.1"/>
    </source>
</evidence>
<accession>A0A6I6AAM3</accession>
<sequence length="196" mass="22425">MMQAGRRVWRSSALWLQGVCLAMVLSSLFLLLEEVSAEESQQEVDPPRQLHYPTTAVEARVRARILHETVHGALQVIHRDFFEEEESRVIPSHSLEDVFKELERSQGIKVRWLAVNARAMNVDNEPRTEFEKQAVKVLSAGKSEFEQITDKEYQFTGSIRLASQCLKCHLPMRKSNEARVAGLVISMPLKVPEKEK</sequence>
<dbReference type="Proteomes" id="UP000427281">
    <property type="component" value="Chromosome"/>
</dbReference>
<dbReference type="AlphaFoldDB" id="A0A6I6AAM3"/>
<dbReference type="EMBL" id="CP043930">
    <property type="protein sequence ID" value="QGQ22111.1"/>
    <property type="molecule type" value="Genomic_DNA"/>
</dbReference>
<name>A0A6I6AAM3_9PLAN</name>
<dbReference type="KEGG" id="gim:F1728_05130"/>
<gene>
    <name evidence="2" type="ORF">F1728_05130</name>
</gene>
<keyword evidence="3" id="KW-1185">Reference proteome</keyword>
<dbReference type="Pfam" id="PF11845">
    <property type="entry name" value="Tll0287-like"/>
    <property type="match status" value="1"/>
</dbReference>
<organism evidence="2 3">
    <name type="scientific">Gimesia benthica</name>
    <dbReference type="NCBI Taxonomy" id="2608982"/>
    <lineage>
        <taxon>Bacteria</taxon>
        <taxon>Pseudomonadati</taxon>
        <taxon>Planctomycetota</taxon>
        <taxon>Planctomycetia</taxon>
        <taxon>Planctomycetales</taxon>
        <taxon>Planctomycetaceae</taxon>
        <taxon>Gimesia</taxon>
    </lineage>
</organism>
<evidence type="ECO:0000313" key="3">
    <source>
        <dbReference type="Proteomes" id="UP000427281"/>
    </source>
</evidence>
<feature type="domain" description="Tll0287-like" evidence="1">
    <location>
        <begin position="57"/>
        <end position="172"/>
    </location>
</feature>
<evidence type="ECO:0000259" key="1">
    <source>
        <dbReference type="Pfam" id="PF11845"/>
    </source>
</evidence>
<proteinExistence type="predicted"/>
<reference evidence="2 3" key="1">
    <citation type="submission" date="2019-09" db="EMBL/GenBank/DDBJ databases">
        <title>Gimesia benthica sp. nov., a novel bacterium isolated from deep-sea water of the Northwest Indian Ocean.</title>
        <authorList>
            <person name="Dai X."/>
        </authorList>
    </citation>
    <scope>NUCLEOTIDE SEQUENCE [LARGE SCALE GENOMIC DNA]</scope>
    <source>
        <strain evidence="2 3">E7</strain>
    </source>
</reference>
<dbReference type="InterPro" id="IPR021796">
    <property type="entry name" value="Tll0287-like_dom"/>
</dbReference>